<dbReference type="HOGENOM" id="CLU_3024746_0_0_7"/>
<dbReference type="AlphaFoldDB" id="M1WJT6"/>
<gene>
    <name evidence="1" type="ordered locus">BN4_11224</name>
</gene>
<evidence type="ECO:0000313" key="1">
    <source>
        <dbReference type="EMBL" id="CCH48461.1"/>
    </source>
</evidence>
<reference evidence="1 2" key="1">
    <citation type="journal article" date="2013" name="PLoS ONE">
        <title>The first genomic and proteomic characterization of a deep-sea sulfate reducer: insights into the piezophilic lifestyle of Desulfovibrio piezophilus.</title>
        <authorList>
            <person name="Pradel N."/>
            <person name="Ji B."/>
            <person name="Gimenez G."/>
            <person name="Talla E."/>
            <person name="Lenoble P."/>
            <person name="Garel M."/>
            <person name="Tamburini C."/>
            <person name="Fourquet P."/>
            <person name="Lebrun R."/>
            <person name="Bertin P."/>
            <person name="Denis Y."/>
            <person name="Pophillat M."/>
            <person name="Barbe V."/>
            <person name="Ollivier B."/>
            <person name="Dolla A."/>
        </authorList>
    </citation>
    <scope>NUCLEOTIDE SEQUENCE [LARGE SCALE GENOMIC DNA]</scope>
    <source>
        <strain evidence="2">DSM 10523 / SB164P1</strain>
    </source>
</reference>
<sequence length="55" mass="6071">MKDACMGSSQPGCIDHKVVKKDGPCLQSGGATDGEDDQKRVHWVVFYRVHDLILV</sequence>
<reference evidence="2" key="2">
    <citation type="journal article" date="2013" name="Stand. Genomic Sci.">
        <title>Complete genome sequence of Desulfocapsa sulfexigens, a marine deltaproteobacterium specialized in disproportionating inorganic sulfur compounds.</title>
        <authorList>
            <person name="Finster K.W."/>
            <person name="Kjeldsen K.U."/>
            <person name="Kube M."/>
            <person name="Reinhardt R."/>
            <person name="Mussmann M."/>
            <person name="Amann R."/>
            <person name="Schreiber L."/>
        </authorList>
    </citation>
    <scope>NUCLEOTIDE SEQUENCE [LARGE SCALE GENOMIC DNA]</scope>
    <source>
        <strain evidence="2">DSM 10523 / SB164P1</strain>
    </source>
</reference>
<evidence type="ECO:0000313" key="2">
    <source>
        <dbReference type="Proteomes" id="UP000011724"/>
    </source>
</evidence>
<keyword evidence="2" id="KW-1185">Reference proteome</keyword>
<dbReference type="KEGG" id="dpi:BN4_11224"/>
<name>M1WJT6_PSEP2</name>
<protein>
    <submittedName>
        <fullName evidence="1">Uncharacterized protein</fullName>
    </submittedName>
</protein>
<dbReference type="Proteomes" id="UP000011724">
    <property type="component" value="Chromosome"/>
</dbReference>
<dbReference type="EMBL" id="FO203427">
    <property type="protein sequence ID" value="CCH48461.1"/>
    <property type="molecule type" value="Genomic_DNA"/>
</dbReference>
<proteinExistence type="predicted"/>
<accession>M1WJT6</accession>
<organism evidence="1 2">
    <name type="scientific">Pseudodesulfovibrio piezophilus (strain DSM 21447 / JCM 15486 / C1TLV30)</name>
    <name type="common">Desulfovibrio piezophilus</name>
    <dbReference type="NCBI Taxonomy" id="1322246"/>
    <lineage>
        <taxon>Bacteria</taxon>
        <taxon>Pseudomonadati</taxon>
        <taxon>Thermodesulfobacteriota</taxon>
        <taxon>Desulfovibrionia</taxon>
        <taxon>Desulfovibrionales</taxon>
        <taxon>Desulfovibrionaceae</taxon>
    </lineage>
</organism>